<gene>
    <name evidence="1" type="ORF">GCM10017781_17900</name>
</gene>
<organism evidence="1 2">
    <name type="scientific">Deinococcus metalli</name>
    <dbReference type="NCBI Taxonomy" id="1141878"/>
    <lineage>
        <taxon>Bacteria</taxon>
        <taxon>Thermotogati</taxon>
        <taxon>Deinococcota</taxon>
        <taxon>Deinococci</taxon>
        <taxon>Deinococcales</taxon>
        <taxon>Deinococcaceae</taxon>
        <taxon>Deinococcus</taxon>
    </lineage>
</organism>
<reference evidence="2" key="1">
    <citation type="journal article" date="2019" name="Int. J. Syst. Evol. Microbiol.">
        <title>The Global Catalogue of Microorganisms (GCM) 10K type strain sequencing project: providing services to taxonomists for standard genome sequencing and annotation.</title>
        <authorList>
            <consortium name="The Broad Institute Genomics Platform"/>
            <consortium name="The Broad Institute Genome Sequencing Center for Infectious Disease"/>
            <person name="Wu L."/>
            <person name="Ma J."/>
        </authorList>
    </citation>
    <scope>NUCLEOTIDE SEQUENCE [LARGE SCALE GENOMIC DNA]</scope>
    <source>
        <strain evidence="2">CGMCC 1.18437</strain>
    </source>
</reference>
<name>A0ABQ3JLS4_9DEIO</name>
<sequence length="110" mass="11994">MAGMSPMPPTPWPAPGAPRGPLRLGLAIQAFMDGVSTPRRGRVKVLLDAFDTFLGGVAPLLAYTPLTGEQWCRGLPPAVQPEAREVLMEFRAFLRDHGWLDAARPVNLFD</sequence>
<evidence type="ECO:0000313" key="1">
    <source>
        <dbReference type="EMBL" id="GHF41610.1"/>
    </source>
</evidence>
<dbReference type="Proteomes" id="UP000619376">
    <property type="component" value="Unassembled WGS sequence"/>
</dbReference>
<dbReference type="EMBL" id="BNAJ01000003">
    <property type="protein sequence ID" value="GHF41610.1"/>
    <property type="molecule type" value="Genomic_DNA"/>
</dbReference>
<keyword evidence="2" id="KW-1185">Reference proteome</keyword>
<protein>
    <submittedName>
        <fullName evidence="1">Uncharacterized protein</fullName>
    </submittedName>
</protein>
<proteinExistence type="predicted"/>
<accession>A0ABQ3JLS4</accession>
<evidence type="ECO:0000313" key="2">
    <source>
        <dbReference type="Proteomes" id="UP000619376"/>
    </source>
</evidence>
<comment type="caution">
    <text evidence="1">The sequence shown here is derived from an EMBL/GenBank/DDBJ whole genome shotgun (WGS) entry which is preliminary data.</text>
</comment>